<protein>
    <submittedName>
        <fullName evidence="2">Uncharacterized protein</fullName>
    </submittedName>
</protein>
<comment type="caution">
    <text evidence="2">The sequence shown here is derived from an EMBL/GenBank/DDBJ whole genome shotgun (WGS) entry which is preliminary data.</text>
</comment>
<proteinExistence type="predicted"/>
<feature type="region of interest" description="Disordered" evidence="1">
    <location>
        <begin position="58"/>
        <end position="119"/>
    </location>
</feature>
<dbReference type="AlphaFoldDB" id="J9GEE5"/>
<organism evidence="2">
    <name type="scientific">gut metagenome</name>
    <dbReference type="NCBI Taxonomy" id="749906"/>
    <lineage>
        <taxon>unclassified sequences</taxon>
        <taxon>metagenomes</taxon>
        <taxon>organismal metagenomes</taxon>
    </lineage>
</organism>
<feature type="compositionally biased region" description="Basic and acidic residues" evidence="1">
    <location>
        <begin position="70"/>
        <end position="115"/>
    </location>
</feature>
<evidence type="ECO:0000256" key="1">
    <source>
        <dbReference type="SAM" id="MobiDB-lite"/>
    </source>
</evidence>
<sequence>MKQKIINALATKFPGVSEKILGRVADKLLKVIKQEDQIDTEVEKVEFQQILESYGDARADEAQKTAVSNYEKKHGLKDGIKLTGEDGGNDKDNGNAKNEPDHDGRNDGKGSKADDGQPEWAKGLILELKSVKEELASVKGERTANKRKASLDEILTKAPEKVKERYAKDYQRMTFKDDDDFNAWIEEIKPDIEAIASDWKTKGGVVGRPKGGGGKNEPEINPILAERIKQQSEADKQDPAIQGLAN</sequence>
<gene>
    <name evidence="2" type="ORF">EVA_06630</name>
</gene>
<evidence type="ECO:0000313" key="2">
    <source>
        <dbReference type="EMBL" id="EJX05274.1"/>
    </source>
</evidence>
<name>J9GEE5_9ZZZZ</name>
<accession>J9GEE5</accession>
<dbReference type="EMBL" id="AMCI01001526">
    <property type="protein sequence ID" value="EJX05274.1"/>
    <property type="molecule type" value="Genomic_DNA"/>
</dbReference>
<reference evidence="2" key="1">
    <citation type="journal article" date="2012" name="PLoS ONE">
        <title>Gene sets for utilization of primary and secondary nutrition supplies in the distal gut of endangered iberian lynx.</title>
        <authorList>
            <person name="Alcaide M."/>
            <person name="Messina E."/>
            <person name="Richter M."/>
            <person name="Bargiela R."/>
            <person name="Peplies J."/>
            <person name="Huws S.A."/>
            <person name="Newbold C.J."/>
            <person name="Golyshin P.N."/>
            <person name="Simon M.A."/>
            <person name="Lopez G."/>
            <person name="Yakimov M.M."/>
            <person name="Ferrer M."/>
        </authorList>
    </citation>
    <scope>NUCLEOTIDE SEQUENCE</scope>
</reference>